<dbReference type="InterPro" id="IPR016181">
    <property type="entry name" value="Acyl_CoA_acyltransferase"/>
</dbReference>
<keyword evidence="2" id="KW-0808">Transferase</keyword>
<protein>
    <submittedName>
        <fullName evidence="2">GNAT acetyltransferase-like protein</fullName>
    </submittedName>
</protein>
<dbReference type="Proteomes" id="UP000238312">
    <property type="component" value="Unassembled WGS sequence"/>
</dbReference>
<dbReference type="Gene3D" id="3.40.630.30">
    <property type="match status" value="1"/>
</dbReference>
<comment type="caution">
    <text evidence="2">The sequence shown here is derived from an EMBL/GenBank/DDBJ whole genome shotgun (WGS) entry which is preliminary data.</text>
</comment>
<organism evidence="2 3">
    <name type="scientific">Nonomuraea fuscirosea</name>
    <dbReference type="NCBI Taxonomy" id="1291556"/>
    <lineage>
        <taxon>Bacteria</taxon>
        <taxon>Bacillati</taxon>
        <taxon>Actinomycetota</taxon>
        <taxon>Actinomycetes</taxon>
        <taxon>Streptosporangiales</taxon>
        <taxon>Streptosporangiaceae</taxon>
        <taxon>Nonomuraea</taxon>
    </lineage>
</organism>
<feature type="domain" description="N-acetyltransferase" evidence="1">
    <location>
        <begin position="110"/>
        <end position="238"/>
    </location>
</feature>
<name>A0A2T0N6Z3_9ACTN</name>
<reference evidence="2 3" key="1">
    <citation type="submission" date="2018-03" db="EMBL/GenBank/DDBJ databases">
        <title>Genomic Encyclopedia of Type Strains, Phase III (KMG-III): the genomes of soil and plant-associated and newly described type strains.</title>
        <authorList>
            <person name="Whitman W."/>
        </authorList>
    </citation>
    <scope>NUCLEOTIDE SEQUENCE [LARGE SCALE GENOMIC DNA]</scope>
    <source>
        <strain evidence="2 3">CGMCC 4.7104</strain>
    </source>
</reference>
<dbReference type="GO" id="GO:0016747">
    <property type="term" value="F:acyltransferase activity, transferring groups other than amino-acyl groups"/>
    <property type="evidence" value="ECO:0007669"/>
    <property type="project" value="InterPro"/>
</dbReference>
<dbReference type="PROSITE" id="PS51186">
    <property type="entry name" value="GNAT"/>
    <property type="match status" value="1"/>
</dbReference>
<keyword evidence="3" id="KW-1185">Reference proteome</keyword>
<proteinExistence type="predicted"/>
<accession>A0A2T0N6Z3</accession>
<dbReference type="EMBL" id="PVNG01000003">
    <property type="protein sequence ID" value="PRX68333.1"/>
    <property type="molecule type" value="Genomic_DNA"/>
</dbReference>
<dbReference type="OrthoDB" id="4824241at2"/>
<evidence type="ECO:0000259" key="1">
    <source>
        <dbReference type="PROSITE" id="PS51186"/>
    </source>
</evidence>
<gene>
    <name evidence="2" type="ORF">B0I32_103294</name>
</gene>
<evidence type="ECO:0000313" key="2">
    <source>
        <dbReference type="EMBL" id="PRX68333.1"/>
    </source>
</evidence>
<dbReference type="InterPro" id="IPR000182">
    <property type="entry name" value="GNAT_dom"/>
</dbReference>
<dbReference type="InterPro" id="IPR027365">
    <property type="entry name" value="GNAT_acetyltra_YdfB-like"/>
</dbReference>
<dbReference type="SUPFAM" id="SSF55729">
    <property type="entry name" value="Acyl-CoA N-acyltransferases (Nat)"/>
    <property type="match status" value="1"/>
</dbReference>
<sequence>MSLPAADRAREMWSRLAGSPAGFPGPGDAGVVVSPESSLCPPGWSGMVELDGAILAVVPRPDLVDGVRERLLALLGDGDGAGLSRLAVGEVLGPAELAYLDEPDFRPAGVEVERLPSGHGDVEALLASVPEADAAESGLERTESPVYVLRDGSRVVAASAYRTWVETAAHLCVLTADPHRGRGLARAVASAAVADALADGLLPQWRARPAASRRVAAALGFRRHGAQLSVRDLAAALA</sequence>
<dbReference type="RefSeq" id="WP_106236546.1">
    <property type="nucleotide sequence ID" value="NZ_JBFAIB010000003.1"/>
</dbReference>
<dbReference type="Pfam" id="PF12746">
    <property type="entry name" value="GNAT_acetyltran"/>
    <property type="match status" value="1"/>
</dbReference>
<evidence type="ECO:0000313" key="3">
    <source>
        <dbReference type="Proteomes" id="UP000238312"/>
    </source>
</evidence>
<dbReference type="AlphaFoldDB" id="A0A2T0N6Z3"/>